<evidence type="ECO:0000256" key="1">
    <source>
        <dbReference type="SAM" id="Phobius"/>
    </source>
</evidence>
<organism evidence="2 3">
    <name type="scientific">Oceaniferula marina</name>
    <dbReference type="NCBI Taxonomy" id="2748318"/>
    <lineage>
        <taxon>Bacteria</taxon>
        <taxon>Pseudomonadati</taxon>
        <taxon>Verrucomicrobiota</taxon>
        <taxon>Verrucomicrobiia</taxon>
        <taxon>Verrucomicrobiales</taxon>
        <taxon>Verrucomicrobiaceae</taxon>
        <taxon>Oceaniferula</taxon>
    </lineage>
</organism>
<dbReference type="SUPFAM" id="SSF52402">
    <property type="entry name" value="Adenine nucleotide alpha hydrolases-like"/>
    <property type="match status" value="1"/>
</dbReference>
<evidence type="ECO:0000313" key="2">
    <source>
        <dbReference type="EMBL" id="NWK57535.1"/>
    </source>
</evidence>
<comment type="caution">
    <text evidence="2">The sequence shown here is derived from an EMBL/GenBank/DDBJ whole genome shotgun (WGS) entry which is preliminary data.</text>
</comment>
<dbReference type="RefSeq" id="WP_178934727.1">
    <property type="nucleotide sequence ID" value="NZ_JACBAZ010000014.1"/>
</dbReference>
<proteinExistence type="predicted"/>
<keyword evidence="1" id="KW-1133">Transmembrane helix</keyword>
<dbReference type="Gene3D" id="3.40.50.12370">
    <property type="match status" value="1"/>
</dbReference>
<reference evidence="2 3" key="1">
    <citation type="submission" date="2020-07" db="EMBL/GenBank/DDBJ databases">
        <title>Roseicoccus Jingziensis gen. nov., sp. nov., isolated from coastal seawater.</title>
        <authorList>
            <person name="Feng X."/>
        </authorList>
    </citation>
    <scope>NUCLEOTIDE SEQUENCE [LARGE SCALE GENOMIC DNA]</scope>
    <source>
        <strain evidence="2 3">N1E253</strain>
    </source>
</reference>
<name>A0A851GQZ0_9BACT</name>
<dbReference type="Proteomes" id="UP000557872">
    <property type="component" value="Unassembled WGS sequence"/>
</dbReference>
<dbReference type="PANTHER" id="PTHR20992">
    <property type="entry name" value="AT15442P-RELATED"/>
    <property type="match status" value="1"/>
</dbReference>
<feature type="transmembrane region" description="Helical" evidence="1">
    <location>
        <begin position="427"/>
        <end position="445"/>
    </location>
</feature>
<keyword evidence="1" id="KW-0472">Membrane</keyword>
<gene>
    <name evidence="2" type="ORF">HW115_18095</name>
</gene>
<dbReference type="InterPro" id="IPR005240">
    <property type="entry name" value="DUF389"/>
</dbReference>
<accession>A0A851GQZ0</accession>
<feature type="transmembrane region" description="Helical" evidence="1">
    <location>
        <begin position="355"/>
        <end position="377"/>
    </location>
</feature>
<feature type="transmembrane region" description="Helical" evidence="1">
    <location>
        <begin position="488"/>
        <end position="510"/>
    </location>
</feature>
<feature type="transmembrane region" description="Helical" evidence="1">
    <location>
        <begin position="328"/>
        <end position="349"/>
    </location>
</feature>
<protein>
    <submittedName>
        <fullName evidence="2">DUF389 domain-containing protein</fullName>
    </submittedName>
</protein>
<feature type="transmembrane region" description="Helical" evidence="1">
    <location>
        <begin position="389"/>
        <end position="407"/>
    </location>
</feature>
<dbReference type="AlphaFoldDB" id="A0A851GQZ0"/>
<dbReference type="EMBL" id="JACBAZ010000014">
    <property type="protein sequence ID" value="NWK57535.1"/>
    <property type="molecule type" value="Genomic_DNA"/>
</dbReference>
<dbReference type="PANTHER" id="PTHR20992:SF9">
    <property type="entry name" value="AT15442P-RELATED"/>
    <property type="match status" value="1"/>
</dbReference>
<keyword evidence="3" id="KW-1185">Reference proteome</keyword>
<sequence length="624" mass="66316">MLLIIRKQAEALAMTRWGMRIAQATKKPLHLLWVESGNEECDGDVPWLDWSEALSQDAEHWGCLEPAMAAAANPPEGSSEDCDIRLCRVECRSRHRAVLAVERKLSPELLVVGRHDSTKDGSMTGKLARELLDEAFSTVLVLRLGEVGNGASGGSGRDDLSSPGILVPCAGGRHSRRGMKLAARIAGSAATAFYVCEDAGELSMEVGYESLRRSLRRAGVTSEEVTPKVVLSDDVSEAIQCELRSGDYGLMLIGAAGGGTLRRKLFGTVPERLIQGPEGVSIGVIRASRPAGHRMRERLGDMMSLSIPQLKREERIQLFAEIDGKARWSFDFAVLMVMATCIAGLGLLADSGAVVIGAMLVAPLMTPLLGGGLAVVQGNWPLWKQCQKSVLLGFLSALLIGVLLGGLARSMGLGVTDELLARGEPTLLDLGVAFISGLAASYCLARPKLTGALAGVAIAAALVPPIATTGICLSLGESGVAKGAALLFGTNVVAIVLGSSINFLLAGVRGRSSTPRLWAQRLAILLALLCAGLSVPLASVLVGKASRKEPVEMAVQGVLETHGYRLVGVHWLRPKGGERVLELHLEGAGFPSEETMEMLREAVQTRYGKPVNLRIRLSWVREIS</sequence>
<keyword evidence="1" id="KW-0812">Transmembrane</keyword>
<feature type="transmembrane region" description="Helical" evidence="1">
    <location>
        <begin position="522"/>
        <end position="543"/>
    </location>
</feature>
<feature type="transmembrane region" description="Helical" evidence="1">
    <location>
        <begin position="452"/>
        <end position="476"/>
    </location>
</feature>
<evidence type="ECO:0000313" key="3">
    <source>
        <dbReference type="Proteomes" id="UP000557872"/>
    </source>
</evidence>
<dbReference type="Pfam" id="PF04087">
    <property type="entry name" value="DUF389"/>
    <property type="match status" value="1"/>
</dbReference>